<comment type="caution">
    <text evidence="3">The sequence shown here is derived from an EMBL/GenBank/DDBJ whole genome shotgun (WGS) entry which is preliminary data.</text>
</comment>
<feature type="domain" description="GST C-terminal" evidence="2">
    <location>
        <begin position="88"/>
        <end position="215"/>
    </location>
</feature>
<dbReference type="AlphaFoldDB" id="A0A545TMA6"/>
<proteinExistence type="predicted"/>
<evidence type="ECO:0000259" key="1">
    <source>
        <dbReference type="PROSITE" id="PS50404"/>
    </source>
</evidence>
<name>A0A545TMA6_9PROT</name>
<dbReference type="SFLD" id="SFLDS00019">
    <property type="entry name" value="Glutathione_Transferase_(cytos"/>
    <property type="match status" value="1"/>
</dbReference>
<evidence type="ECO:0000259" key="2">
    <source>
        <dbReference type="PROSITE" id="PS50405"/>
    </source>
</evidence>
<dbReference type="GO" id="GO:0016740">
    <property type="term" value="F:transferase activity"/>
    <property type="evidence" value="ECO:0007669"/>
    <property type="project" value="UniProtKB-KW"/>
</dbReference>
<organism evidence="3 4">
    <name type="scientific">Denitrobaculum tricleocarpae</name>
    <dbReference type="NCBI Taxonomy" id="2591009"/>
    <lineage>
        <taxon>Bacteria</taxon>
        <taxon>Pseudomonadati</taxon>
        <taxon>Pseudomonadota</taxon>
        <taxon>Alphaproteobacteria</taxon>
        <taxon>Rhodospirillales</taxon>
        <taxon>Rhodospirillaceae</taxon>
        <taxon>Denitrobaculum</taxon>
    </lineage>
</organism>
<reference evidence="3 4" key="1">
    <citation type="submission" date="2019-06" db="EMBL/GenBank/DDBJ databases">
        <title>Whole genome sequence for Rhodospirillaceae sp. R148.</title>
        <authorList>
            <person name="Wang G."/>
        </authorList>
    </citation>
    <scope>NUCLEOTIDE SEQUENCE [LARGE SCALE GENOMIC DNA]</scope>
    <source>
        <strain evidence="3 4">R148</strain>
    </source>
</reference>
<dbReference type="SUPFAM" id="SSF52833">
    <property type="entry name" value="Thioredoxin-like"/>
    <property type="match status" value="1"/>
</dbReference>
<dbReference type="Gene3D" id="3.40.30.10">
    <property type="entry name" value="Glutaredoxin"/>
    <property type="match status" value="1"/>
</dbReference>
<dbReference type="PANTHER" id="PTHR43968">
    <property type="match status" value="1"/>
</dbReference>
<dbReference type="InterPro" id="IPR050983">
    <property type="entry name" value="GST_Omega/HSP26"/>
</dbReference>
<dbReference type="Proteomes" id="UP000315252">
    <property type="component" value="Unassembled WGS sequence"/>
</dbReference>
<keyword evidence="4" id="KW-1185">Reference proteome</keyword>
<dbReference type="InterPro" id="IPR010987">
    <property type="entry name" value="Glutathione-S-Trfase_C-like"/>
</dbReference>
<dbReference type="InterPro" id="IPR036282">
    <property type="entry name" value="Glutathione-S-Trfase_C_sf"/>
</dbReference>
<accession>A0A545TMA6</accession>
<dbReference type="RefSeq" id="WP_142897711.1">
    <property type="nucleotide sequence ID" value="NZ_ML660057.1"/>
</dbReference>
<dbReference type="EMBL" id="VHSH01000006">
    <property type="protein sequence ID" value="TQV78377.1"/>
    <property type="molecule type" value="Genomic_DNA"/>
</dbReference>
<dbReference type="Pfam" id="PF13417">
    <property type="entry name" value="GST_N_3"/>
    <property type="match status" value="1"/>
</dbReference>
<dbReference type="SUPFAM" id="SSF47616">
    <property type="entry name" value="GST C-terminal domain-like"/>
    <property type="match status" value="1"/>
</dbReference>
<dbReference type="CDD" id="cd03060">
    <property type="entry name" value="GST_N_Omega_like"/>
    <property type="match status" value="1"/>
</dbReference>
<evidence type="ECO:0000313" key="4">
    <source>
        <dbReference type="Proteomes" id="UP000315252"/>
    </source>
</evidence>
<dbReference type="InterPro" id="IPR004045">
    <property type="entry name" value="Glutathione_S-Trfase_N"/>
</dbReference>
<dbReference type="PROSITE" id="PS50404">
    <property type="entry name" value="GST_NTER"/>
    <property type="match status" value="1"/>
</dbReference>
<keyword evidence="3" id="KW-0808">Transferase</keyword>
<dbReference type="Gene3D" id="1.20.1050.10">
    <property type="match status" value="1"/>
</dbReference>
<dbReference type="PANTHER" id="PTHR43968:SF6">
    <property type="entry name" value="GLUTATHIONE S-TRANSFERASE OMEGA"/>
    <property type="match status" value="1"/>
</dbReference>
<dbReference type="OrthoDB" id="9813092at2"/>
<gene>
    <name evidence="3" type="ORF">FKG95_17575</name>
</gene>
<dbReference type="InterPro" id="IPR040079">
    <property type="entry name" value="Glutathione_S-Trfase"/>
</dbReference>
<dbReference type="Pfam" id="PF13410">
    <property type="entry name" value="GST_C_2"/>
    <property type="match status" value="1"/>
</dbReference>
<dbReference type="GO" id="GO:0005737">
    <property type="term" value="C:cytoplasm"/>
    <property type="evidence" value="ECO:0007669"/>
    <property type="project" value="TreeGrafter"/>
</dbReference>
<sequence length="225" mass="26206">MKLPILYSFRRCPYAMRARMALVIANIECELREVVLRSKPPSMLEASPKGTVPILLLPDGRVLDESMDIIDWTMERSNIRRWSWPLQDPTTRAPAYGLITENDGPFKFALDRYKYADRYPEQDATLYRGLTEPFLDKLELRLTHSPYLFGDDPSLVDVAIFPFVRQFARVDLDWFESTDYNGLQRWLKALEEGQLFRSIMRKHDAWRSGDSVTYFLEDAAAQEAV</sequence>
<feature type="domain" description="GST N-terminal" evidence="1">
    <location>
        <begin position="2"/>
        <end position="81"/>
    </location>
</feature>
<dbReference type="PROSITE" id="PS50405">
    <property type="entry name" value="GST_CTER"/>
    <property type="match status" value="1"/>
</dbReference>
<dbReference type="CDD" id="cd03196">
    <property type="entry name" value="GST_C_5"/>
    <property type="match status" value="1"/>
</dbReference>
<dbReference type="InterPro" id="IPR036249">
    <property type="entry name" value="Thioredoxin-like_sf"/>
</dbReference>
<protein>
    <submittedName>
        <fullName evidence="3">Glutathione S-transferase</fullName>
    </submittedName>
</protein>
<evidence type="ECO:0000313" key="3">
    <source>
        <dbReference type="EMBL" id="TQV78377.1"/>
    </source>
</evidence>